<dbReference type="RefSeq" id="WP_020636169.1">
    <property type="nucleotide sequence ID" value="NZ_KB913032.1"/>
</dbReference>
<dbReference type="AlphaFoldDB" id="A0A229R9I4"/>
<dbReference type="EMBL" id="NMQU01000158">
    <property type="protein sequence ID" value="OXM43139.1"/>
    <property type="molecule type" value="Genomic_DNA"/>
</dbReference>
<evidence type="ECO:0000313" key="3">
    <source>
        <dbReference type="EMBL" id="OXM43139.1"/>
    </source>
</evidence>
<feature type="region of interest" description="Disordered" evidence="1">
    <location>
        <begin position="45"/>
        <end position="73"/>
    </location>
</feature>
<keyword evidence="2" id="KW-0812">Transmembrane</keyword>
<name>A0A229R9I4_AMYAL</name>
<comment type="caution">
    <text evidence="3">The sequence shown here is derived from an EMBL/GenBank/DDBJ whole genome shotgun (WGS) entry which is preliminary data.</text>
</comment>
<keyword evidence="2" id="KW-1133">Transmembrane helix</keyword>
<dbReference type="Proteomes" id="UP000215563">
    <property type="component" value="Unassembled WGS sequence"/>
</dbReference>
<reference evidence="3 4" key="1">
    <citation type="submission" date="2017-07" db="EMBL/GenBank/DDBJ databases">
        <title>Amycolatopsis alba DSM 44262 Genome sequencing and assembly.</title>
        <authorList>
            <person name="Kaur N."/>
            <person name="Mayilraj S."/>
        </authorList>
    </citation>
    <scope>NUCLEOTIDE SEQUENCE [LARGE SCALE GENOMIC DNA]</scope>
    <source>
        <strain evidence="3 4">DSM 44262</strain>
    </source>
</reference>
<protein>
    <submittedName>
        <fullName evidence="3">Uncharacterized protein</fullName>
    </submittedName>
</protein>
<evidence type="ECO:0000256" key="2">
    <source>
        <dbReference type="SAM" id="Phobius"/>
    </source>
</evidence>
<dbReference type="OrthoDB" id="10002494at2"/>
<keyword evidence="2" id="KW-0472">Membrane</keyword>
<sequence>MTVVDTLIVAVIVLLAVCVVAVVIVAGILVWYIADAERRSQRTFTRIHDQAPIPQQRPLGTDPHQARRPSNPL</sequence>
<accession>A0A229R9I4</accession>
<gene>
    <name evidence="3" type="ORF">CFP75_39760</name>
</gene>
<organism evidence="3 4">
    <name type="scientific">Amycolatopsis alba DSM 44262</name>
    <dbReference type="NCBI Taxonomy" id="1125972"/>
    <lineage>
        <taxon>Bacteria</taxon>
        <taxon>Bacillati</taxon>
        <taxon>Actinomycetota</taxon>
        <taxon>Actinomycetes</taxon>
        <taxon>Pseudonocardiales</taxon>
        <taxon>Pseudonocardiaceae</taxon>
        <taxon>Amycolatopsis</taxon>
    </lineage>
</organism>
<proteinExistence type="predicted"/>
<evidence type="ECO:0000313" key="4">
    <source>
        <dbReference type="Proteomes" id="UP000215563"/>
    </source>
</evidence>
<evidence type="ECO:0000256" key="1">
    <source>
        <dbReference type="SAM" id="MobiDB-lite"/>
    </source>
</evidence>
<feature type="transmembrane region" description="Helical" evidence="2">
    <location>
        <begin position="6"/>
        <end position="34"/>
    </location>
</feature>
<keyword evidence="4" id="KW-1185">Reference proteome</keyword>